<protein>
    <submittedName>
        <fullName evidence="2">Uncharacterized protein</fullName>
    </submittedName>
</protein>
<dbReference type="RefSeq" id="WP_264138526.1">
    <property type="nucleotide sequence ID" value="NZ_JAOYOD010000001.1"/>
</dbReference>
<feature type="signal peptide" evidence="1">
    <location>
        <begin position="1"/>
        <end position="19"/>
    </location>
</feature>
<reference evidence="2 3" key="1">
    <citation type="submission" date="2022-10" db="EMBL/GenBank/DDBJ databases">
        <title>Comparative genomics and taxonomic characterization of three novel marine species of genus Reichenbachiella exhibiting antioxidant and polysaccharide degradation activities.</title>
        <authorList>
            <person name="Muhammad N."/>
            <person name="Lee Y.-J."/>
            <person name="Ko J."/>
            <person name="Kim S.-G."/>
        </authorList>
    </citation>
    <scope>NUCLEOTIDE SEQUENCE [LARGE SCALE GENOMIC DNA]</scope>
    <source>
        <strain evidence="2 3">ABR2-5</strain>
    </source>
</reference>
<organism evidence="2 3">
    <name type="scientific">Reichenbachiella ulvae</name>
    <dbReference type="NCBI Taxonomy" id="2980104"/>
    <lineage>
        <taxon>Bacteria</taxon>
        <taxon>Pseudomonadati</taxon>
        <taxon>Bacteroidota</taxon>
        <taxon>Cytophagia</taxon>
        <taxon>Cytophagales</taxon>
        <taxon>Reichenbachiellaceae</taxon>
        <taxon>Reichenbachiella</taxon>
    </lineage>
</organism>
<evidence type="ECO:0000256" key="1">
    <source>
        <dbReference type="SAM" id="SignalP"/>
    </source>
</evidence>
<gene>
    <name evidence="2" type="ORF">N7U62_13575</name>
</gene>
<name>A0ABT3CVW2_9BACT</name>
<keyword evidence="3" id="KW-1185">Reference proteome</keyword>
<comment type="caution">
    <text evidence="2">The sequence shown here is derived from an EMBL/GenBank/DDBJ whole genome shotgun (WGS) entry which is preliminary data.</text>
</comment>
<proteinExistence type="predicted"/>
<dbReference type="EMBL" id="JAOYOD010000001">
    <property type="protein sequence ID" value="MCV9387706.1"/>
    <property type="molecule type" value="Genomic_DNA"/>
</dbReference>
<keyword evidence="1" id="KW-0732">Signal</keyword>
<accession>A0ABT3CVW2</accession>
<evidence type="ECO:0000313" key="3">
    <source>
        <dbReference type="Proteomes" id="UP001300692"/>
    </source>
</evidence>
<evidence type="ECO:0000313" key="2">
    <source>
        <dbReference type="EMBL" id="MCV9387706.1"/>
    </source>
</evidence>
<dbReference type="Proteomes" id="UP001300692">
    <property type="component" value="Unassembled WGS sequence"/>
</dbReference>
<feature type="chain" id="PRO_5045681664" evidence="1">
    <location>
        <begin position="20"/>
        <end position="261"/>
    </location>
</feature>
<sequence>MRFWLLFLLSLSSTVQAKAQWKLVKEIAGDFQQIEVDHKGDIYTIQSNGTVSKYNKEGALLVEYSPSFNQPVDQIDINSQFKVFLFYRDFQEAVLLNRYLSDPVTINFSNYDVNFVSDLAPDLNQNLWTINLGDLSMKLVDPIQKRILETKSLAKILNQSKTDQLQLKSHNNRTYLIQNYQKIYVFDNLGNYTYSFDIDSPNEPSFWKDELYFKNKEELVLINLYNHEKRRFQIPNQKAQKIRYTGSQLILLHPTGLSIYD</sequence>